<dbReference type="InterPro" id="IPR001680">
    <property type="entry name" value="WD40_rpt"/>
</dbReference>
<accession>A0A167M1J5</accession>
<reference evidence="8 9" key="1">
    <citation type="journal article" date="2016" name="Mol. Biol. Evol.">
        <title>Comparative Genomics of Early-Diverging Mushroom-Forming Fungi Provides Insights into the Origins of Lignocellulose Decay Capabilities.</title>
        <authorList>
            <person name="Nagy L.G."/>
            <person name="Riley R."/>
            <person name="Tritt A."/>
            <person name="Adam C."/>
            <person name="Daum C."/>
            <person name="Floudas D."/>
            <person name="Sun H."/>
            <person name="Yadav J.S."/>
            <person name="Pangilinan J."/>
            <person name="Larsson K.H."/>
            <person name="Matsuura K."/>
            <person name="Barry K."/>
            <person name="Labutti K."/>
            <person name="Kuo R."/>
            <person name="Ohm R.A."/>
            <person name="Bhattacharya S.S."/>
            <person name="Shirouzu T."/>
            <person name="Yoshinaga Y."/>
            <person name="Martin F.M."/>
            <person name="Grigoriev I.V."/>
            <person name="Hibbett D.S."/>
        </authorList>
    </citation>
    <scope>NUCLEOTIDE SEQUENCE [LARGE SCALE GENOMIC DNA]</scope>
    <source>
        <strain evidence="8 9">TUFC12733</strain>
    </source>
</reference>
<feature type="repeat" description="WD" evidence="5">
    <location>
        <begin position="640"/>
        <end position="681"/>
    </location>
</feature>
<evidence type="ECO:0000313" key="9">
    <source>
        <dbReference type="Proteomes" id="UP000076738"/>
    </source>
</evidence>
<feature type="repeat" description="WD" evidence="5">
    <location>
        <begin position="482"/>
        <end position="522"/>
    </location>
</feature>
<evidence type="ECO:0000313" key="8">
    <source>
        <dbReference type="EMBL" id="KZO96248.1"/>
    </source>
</evidence>
<dbReference type="PANTHER" id="PTHR19854">
    <property type="entry name" value="TRANSDUCIN BETA-LIKE 3"/>
    <property type="match status" value="1"/>
</dbReference>
<organism evidence="8 9">
    <name type="scientific">Calocera viscosa (strain TUFC12733)</name>
    <dbReference type="NCBI Taxonomy" id="1330018"/>
    <lineage>
        <taxon>Eukaryota</taxon>
        <taxon>Fungi</taxon>
        <taxon>Dikarya</taxon>
        <taxon>Basidiomycota</taxon>
        <taxon>Agaricomycotina</taxon>
        <taxon>Dacrymycetes</taxon>
        <taxon>Dacrymycetales</taxon>
        <taxon>Dacrymycetaceae</taxon>
        <taxon>Calocera</taxon>
    </lineage>
</organism>
<evidence type="ECO:0000256" key="1">
    <source>
        <dbReference type="ARBA" id="ARBA00004604"/>
    </source>
</evidence>
<dbReference type="GO" id="GO:0030686">
    <property type="term" value="C:90S preribosome"/>
    <property type="evidence" value="ECO:0007669"/>
    <property type="project" value="TreeGrafter"/>
</dbReference>
<name>A0A167M1J5_CALVF</name>
<comment type="subcellular location">
    <subcellularLocation>
        <location evidence="1">Nucleus</location>
        <location evidence="1">Nucleolus</location>
    </subcellularLocation>
</comment>
<dbReference type="CDD" id="cd00200">
    <property type="entry name" value="WD40"/>
    <property type="match status" value="1"/>
</dbReference>
<dbReference type="Gene3D" id="2.130.10.10">
    <property type="entry name" value="YVTN repeat-like/Quinoprotein amine dehydrogenase"/>
    <property type="match status" value="4"/>
</dbReference>
<dbReference type="Proteomes" id="UP000076738">
    <property type="component" value="Unassembled WGS sequence"/>
</dbReference>
<dbReference type="InterPro" id="IPR036322">
    <property type="entry name" value="WD40_repeat_dom_sf"/>
</dbReference>
<evidence type="ECO:0000259" key="7">
    <source>
        <dbReference type="Pfam" id="PF08625"/>
    </source>
</evidence>
<dbReference type="Pfam" id="PF00400">
    <property type="entry name" value="WD40"/>
    <property type="match status" value="8"/>
</dbReference>
<keyword evidence="2 5" id="KW-0853">WD repeat</keyword>
<sequence length="914" mass="98272">MAPSSTMQRPTKLKTAFKKSRVLGPLHTGGPVALTADGSRIVTVVGEEARLTSVRTGEVICTFRGDTSGVTGLCVSGSGRHLCVFYTSLALRIYELPSTTAPPAASSSAQAVNPVRHIARAHDAPVHVCTTDPSSTLLASGSADGVVKVWDILQGYVTHNLRGHGGVVSALRFNFPSLTLSGAARGEDERVMQLITGSVDTRVRIFDLQARAEERGNKRAHELLEGHVSAVRGLDVSADGRWLVSGGRDAVVLIWDISGTHPVPSAEQEKGKGGKKRARGAELIKTLPLGAACEACGVLLSDQVVQGAGTGREHEGRLRLWAAGGAEVRVWDASEGKVLLRMGGGKGEDREVVDAIYNPATGTLVSVHADQNIVFHSLSSGLPIRQLVGYNDSIVDAVFLSPSSSTSSPLPADSHLAIATNSSLIRVYSTATNDARLLPGHGDMVLTLARSADGSLLASGGKDRAVRLWALAGEEWTCVALCEGHTESVGAVALSRNPPAAGKGFMLTGSQDRTIKLWDLSSLAPGAEGAGWPDQPLRPKSLATLKAHEKDINALDIAPHDRLVASASQDKTVNVYEVEYSAGKKGGASGELRLLGTCRGHKRGVWTVRFGRNDRVLASGSGDKTVRLWSLDDFSCLKTFEGHTNSVLRVDFLSAGMQLVSTASDGLVKLWNVKEEECVASLDNHDDRVWALAISQDESTIVSAGADSVITFWEDCTEEQELDREQKRIEDVAHEQDFLNYVSLKDYRSAIVLALAMDQPKRLLTLFTTMNAARAAGNKSITGSPEVDHVIKTLGSADLVRLLKHVRQWNATARTSPIAQLILHAVLKFRTADDIAAAFSSQTQDEPELADEDEEDRPRRRPEVSLRELIDGLLPYTERHYARAERLVQDSYVVDHVLGQMDDWLFEDGDAIVA</sequence>
<dbReference type="Pfam" id="PF08625">
    <property type="entry name" value="Utp13"/>
    <property type="match status" value="1"/>
</dbReference>
<dbReference type="PRINTS" id="PR00320">
    <property type="entry name" value="GPROTEINBRPT"/>
</dbReference>
<dbReference type="PROSITE" id="PS50294">
    <property type="entry name" value="WD_REPEATS_REGION"/>
    <property type="match status" value="8"/>
</dbReference>
<dbReference type="OrthoDB" id="5414888at2759"/>
<dbReference type="InterPro" id="IPR020472">
    <property type="entry name" value="WD40_PAC1"/>
</dbReference>
<dbReference type="AlphaFoldDB" id="A0A167M1J5"/>
<dbReference type="GO" id="GO:0032040">
    <property type="term" value="C:small-subunit processome"/>
    <property type="evidence" value="ECO:0007669"/>
    <property type="project" value="InterPro"/>
</dbReference>
<feature type="region of interest" description="Disordered" evidence="6">
    <location>
        <begin position="840"/>
        <end position="862"/>
    </location>
</feature>
<feature type="domain" description="U3 small nucleolar RNA-associated protein 13 C-terminal" evidence="7">
    <location>
        <begin position="735"/>
        <end position="901"/>
    </location>
</feature>
<feature type="repeat" description="WD" evidence="5">
    <location>
        <begin position="682"/>
        <end position="714"/>
    </location>
</feature>
<dbReference type="STRING" id="1330018.A0A167M1J5"/>
<keyword evidence="9" id="KW-1185">Reference proteome</keyword>
<keyword evidence="4" id="KW-0539">Nucleus</keyword>
<feature type="repeat" description="WD" evidence="5">
    <location>
        <begin position="119"/>
        <end position="160"/>
    </location>
</feature>
<evidence type="ECO:0000256" key="2">
    <source>
        <dbReference type="ARBA" id="ARBA00022574"/>
    </source>
</evidence>
<dbReference type="PROSITE" id="PS00678">
    <property type="entry name" value="WD_REPEATS_1"/>
    <property type="match status" value="4"/>
</dbReference>
<evidence type="ECO:0000256" key="5">
    <source>
        <dbReference type="PROSITE-ProRule" id="PRU00221"/>
    </source>
</evidence>
<evidence type="ECO:0000256" key="6">
    <source>
        <dbReference type="SAM" id="MobiDB-lite"/>
    </source>
</evidence>
<dbReference type="SUPFAM" id="SSF50978">
    <property type="entry name" value="WD40 repeat-like"/>
    <property type="match status" value="2"/>
</dbReference>
<dbReference type="InterPro" id="IPR019775">
    <property type="entry name" value="WD40_repeat_CS"/>
</dbReference>
<gene>
    <name evidence="8" type="ORF">CALVIDRAFT_515046</name>
</gene>
<keyword evidence="3" id="KW-0677">Repeat</keyword>
<proteinExistence type="predicted"/>
<dbReference type="InterPro" id="IPR013934">
    <property type="entry name" value="Utp13_C"/>
</dbReference>
<dbReference type="GO" id="GO:0000480">
    <property type="term" value="P:endonucleolytic cleavage in 5'-ETS of tricistronic rRNA transcript (SSU-rRNA, 5.8S rRNA, LSU-rRNA)"/>
    <property type="evidence" value="ECO:0007669"/>
    <property type="project" value="TreeGrafter"/>
</dbReference>
<dbReference type="InterPro" id="IPR015943">
    <property type="entry name" value="WD40/YVTN_repeat-like_dom_sf"/>
</dbReference>
<feature type="compositionally biased region" description="Acidic residues" evidence="6">
    <location>
        <begin position="845"/>
        <end position="855"/>
    </location>
</feature>
<dbReference type="EMBL" id="KV417285">
    <property type="protein sequence ID" value="KZO96248.1"/>
    <property type="molecule type" value="Genomic_DNA"/>
</dbReference>
<feature type="repeat" description="WD" evidence="5">
    <location>
        <begin position="598"/>
        <end position="639"/>
    </location>
</feature>
<dbReference type="PANTHER" id="PTHR19854:SF15">
    <property type="entry name" value="TRANSDUCIN BETA-LIKE PROTEIN 3"/>
    <property type="match status" value="1"/>
</dbReference>
<dbReference type="GO" id="GO:0034511">
    <property type="term" value="F:U3 snoRNA binding"/>
    <property type="evidence" value="ECO:0007669"/>
    <property type="project" value="TreeGrafter"/>
</dbReference>
<feature type="repeat" description="WD" evidence="5">
    <location>
        <begin position="438"/>
        <end position="469"/>
    </location>
</feature>
<dbReference type="GO" id="GO:0000472">
    <property type="term" value="P:endonucleolytic cleavage to generate mature 5'-end of SSU-rRNA from (SSU-rRNA, 5.8S rRNA, LSU-rRNA)"/>
    <property type="evidence" value="ECO:0007669"/>
    <property type="project" value="TreeGrafter"/>
</dbReference>
<dbReference type="SMART" id="SM00320">
    <property type="entry name" value="WD40"/>
    <property type="match status" value="12"/>
</dbReference>
<dbReference type="PROSITE" id="PS50082">
    <property type="entry name" value="WD_REPEATS_2"/>
    <property type="match status" value="8"/>
</dbReference>
<evidence type="ECO:0000256" key="4">
    <source>
        <dbReference type="ARBA" id="ARBA00023242"/>
    </source>
</evidence>
<feature type="repeat" description="WD" evidence="5">
    <location>
        <begin position="545"/>
        <end position="579"/>
    </location>
</feature>
<protein>
    <submittedName>
        <fullName evidence="8">WD40 repeat-like protein</fullName>
    </submittedName>
</protein>
<evidence type="ECO:0000256" key="3">
    <source>
        <dbReference type="ARBA" id="ARBA00022737"/>
    </source>
</evidence>
<feature type="repeat" description="WD" evidence="5">
    <location>
        <begin position="224"/>
        <end position="265"/>
    </location>
</feature>